<dbReference type="EMBL" id="LCYG01000059">
    <property type="protein sequence ID" value="KLK91172.1"/>
    <property type="molecule type" value="Genomic_DNA"/>
</dbReference>
<keyword evidence="3" id="KW-1185">Reference proteome</keyword>
<comment type="caution">
    <text evidence="2">The sequence shown here is derived from an EMBL/GenBank/DDBJ whole genome shotgun (WGS) entry which is preliminary data.</text>
</comment>
<protein>
    <recommendedName>
        <fullName evidence="1">DUF6894 domain-containing protein</fullName>
    </recommendedName>
</protein>
<evidence type="ECO:0000313" key="2">
    <source>
        <dbReference type="EMBL" id="KLK91172.1"/>
    </source>
</evidence>
<name>A0A0H1REZ3_9HYPH</name>
<feature type="domain" description="DUF6894" evidence="1">
    <location>
        <begin position="27"/>
        <end position="94"/>
    </location>
</feature>
<dbReference type="InterPro" id="IPR054189">
    <property type="entry name" value="DUF6894"/>
</dbReference>
<evidence type="ECO:0000259" key="1">
    <source>
        <dbReference type="Pfam" id="PF21834"/>
    </source>
</evidence>
<proteinExistence type="predicted"/>
<evidence type="ECO:0000313" key="3">
    <source>
        <dbReference type="Proteomes" id="UP000035489"/>
    </source>
</evidence>
<sequence>MEVNLVDGGASAMVAQQRWPEGKTMPRYVFNASSGICFVQEFEIYHLPDLETARHEAHRVARHFRAYLPRHLRQESLTVEIVEETGQELAILRLEPPF</sequence>
<dbReference type="AlphaFoldDB" id="A0A0H1REZ3"/>
<reference evidence="2 3" key="1">
    <citation type="submission" date="2015-05" db="EMBL/GenBank/DDBJ databases">
        <title>Draft genome sequence of Microvirga vignae strain BR3299, a novel nitrogen fixing bacteria isolated from Brazil semi-aired region.</title>
        <authorList>
            <person name="Zilli J.E."/>
            <person name="Passos S.R."/>
            <person name="Leite J."/>
            <person name="Baldani J.I."/>
            <person name="Xavier G.R."/>
            <person name="Rumjaneck N.G."/>
            <person name="Simoes-Araujo J.L."/>
        </authorList>
    </citation>
    <scope>NUCLEOTIDE SEQUENCE [LARGE SCALE GENOMIC DNA]</scope>
    <source>
        <strain evidence="2 3">BR3299</strain>
    </source>
</reference>
<gene>
    <name evidence="2" type="ORF">AA309_21595</name>
</gene>
<dbReference type="Pfam" id="PF21834">
    <property type="entry name" value="DUF6894"/>
    <property type="match status" value="1"/>
</dbReference>
<organism evidence="2 3">
    <name type="scientific">Microvirga vignae</name>
    <dbReference type="NCBI Taxonomy" id="1225564"/>
    <lineage>
        <taxon>Bacteria</taxon>
        <taxon>Pseudomonadati</taxon>
        <taxon>Pseudomonadota</taxon>
        <taxon>Alphaproteobacteria</taxon>
        <taxon>Hyphomicrobiales</taxon>
        <taxon>Methylobacteriaceae</taxon>
        <taxon>Microvirga</taxon>
    </lineage>
</organism>
<dbReference type="PATRIC" id="fig|1225564.3.peg.5675"/>
<dbReference type="Proteomes" id="UP000035489">
    <property type="component" value="Unassembled WGS sequence"/>
</dbReference>
<accession>A0A0H1REZ3</accession>
<dbReference type="RefSeq" id="WP_150117679.1">
    <property type="nucleotide sequence ID" value="NZ_LCYG01000059.1"/>
</dbReference>